<keyword evidence="1" id="KW-1185">Reference proteome</keyword>
<organism evidence="1 3">
    <name type="scientific">Mesorhabditis belari</name>
    <dbReference type="NCBI Taxonomy" id="2138241"/>
    <lineage>
        <taxon>Eukaryota</taxon>
        <taxon>Metazoa</taxon>
        <taxon>Ecdysozoa</taxon>
        <taxon>Nematoda</taxon>
        <taxon>Chromadorea</taxon>
        <taxon>Rhabditida</taxon>
        <taxon>Rhabditina</taxon>
        <taxon>Rhabditomorpha</taxon>
        <taxon>Rhabditoidea</taxon>
        <taxon>Rhabditidae</taxon>
        <taxon>Mesorhabditinae</taxon>
        <taxon>Mesorhabditis</taxon>
    </lineage>
</organism>
<evidence type="ECO:0000313" key="1">
    <source>
        <dbReference type="Proteomes" id="UP000887575"/>
    </source>
</evidence>
<evidence type="ECO:0000313" key="3">
    <source>
        <dbReference type="WBParaSite" id="MBELARI_LOCUS786.2"/>
    </source>
</evidence>
<proteinExistence type="predicted"/>
<accession>A0AAF3FL52</accession>
<dbReference type="WBParaSite" id="MBELARI_LOCUS786.2">
    <property type="protein sequence ID" value="MBELARI_LOCUS786.2"/>
    <property type="gene ID" value="MBELARI_LOCUS786"/>
</dbReference>
<evidence type="ECO:0000313" key="2">
    <source>
        <dbReference type="WBParaSite" id="MBELARI_LOCUS7248.2"/>
    </source>
</evidence>
<protein>
    <submittedName>
        <fullName evidence="2 3">Uncharacterized protein</fullName>
    </submittedName>
</protein>
<name>A0AAF3FL52_9BILA</name>
<sequence length="298" mass="33776">MFFIPKKDYDMMGGSYQKRSFFQQSEKNNAARDCYMQPLDTGKTILRLKSNVEAKKTNNVAANYVTGKTMLKLKERDPATGKFYPNDVQGWRNLAMDSAEYMLTTKKILLEKKEPTPRPLMFNDVLAYKKPVYKQSLSNLKTNEALASHKTLLTLRNAPVKVSRAEKAPSLSDAALDEQICQWIKKTETNLQRAKSNALDLEEQRLLHQTLYERRGHHLSNLAFVPSPTRGFDANSRGSATTLNQFSFTPKSFMGYRDFSPLHFMVQNTSELKLAVAAGTNGSSAFSLPPLPPKRFFD</sequence>
<dbReference type="Proteomes" id="UP000887575">
    <property type="component" value="Unassembled WGS sequence"/>
</dbReference>
<reference evidence="2 3" key="1">
    <citation type="submission" date="2024-02" db="UniProtKB">
        <authorList>
            <consortium name="WormBaseParasite"/>
        </authorList>
    </citation>
    <scope>IDENTIFICATION</scope>
</reference>
<dbReference type="WBParaSite" id="MBELARI_LOCUS7248.2">
    <property type="protein sequence ID" value="MBELARI_LOCUS7248.2"/>
    <property type="gene ID" value="MBELARI_LOCUS7248"/>
</dbReference>
<dbReference type="AlphaFoldDB" id="A0AAF3FL52"/>